<dbReference type="AlphaFoldDB" id="A0A0J8VQ38"/>
<comment type="caution">
    <text evidence="1">The sequence shown here is derived from an EMBL/GenBank/DDBJ whole genome shotgun (WGS) entry which is preliminary data.</text>
</comment>
<dbReference type="RefSeq" id="WP_048887705.1">
    <property type="nucleotide sequence ID" value="NZ_LFEJ01000012.1"/>
</dbReference>
<protein>
    <submittedName>
        <fullName evidence="1">Uncharacterized protein</fullName>
    </submittedName>
</protein>
<accession>A0A0J8VQ38</accession>
<dbReference type="Proteomes" id="UP000037315">
    <property type="component" value="Unassembled WGS sequence"/>
</dbReference>
<proteinExistence type="predicted"/>
<organism evidence="1 2">
    <name type="scientific">Franconibacter pulveris</name>
    <dbReference type="NCBI Taxonomy" id="435910"/>
    <lineage>
        <taxon>Bacteria</taxon>
        <taxon>Pseudomonadati</taxon>
        <taxon>Pseudomonadota</taxon>
        <taxon>Gammaproteobacteria</taxon>
        <taxon>Enterobacterales</taxon>
        <taxon>Enterobacteriaceae</taxon>
        <taxon>Franconibacter</taxon>
    </lineage>
</organism>
<dbReference type="EMBL" id="LFEJ01000012">
    <property type="protein sequence ID" value="KMV35092.1"/>
    <property type="molecule type" value="Genomic_DNA"/>
</dbReference>
<gene>
    <name evidence="1" type="ORF">ACH50_07555</name>
</gene>
<evidence type="ECO:0000313" key="2">
    <source>
        <dbReference type="Proteomes" id="UP000037315"/>
    </source>
</evidence>
<evidence type="ECO:0000313" key="1">
    <source>
        <dbReference type="EMBL" id="KMV35092.1"/>
    </source>
</evidence>
<sequence>MEMRLLYTLLIVLSAAMALMQGGWNISDIHIRFILNLGNYAPDRPQGRSFRRHHSGKFIVAYNCAINTHSFIWTDAVHRQLKLKPQKNEGYTRGTPNALWHRSRRSFL</sequence>
<dbReference type="PATRIC" id="fig|1656095.3.peg.3501"/>
<keyword evidence="2" id="KW-1185">Reference proteome</keyword>
<name>A0A0J8VQ38_9ENTR</name>
<reference evidence="1 2" key="1">
    <citation type="submission" date="2015-06" db="EMBL/GenBank/DDBJ databases">
        <title>Genome sequencing of Cronobacter sp. strain DJ34 isolated from petroleum contaminated sludge of Duliajan Oil Fields, Assam, India.</title>
        <authorList>
            <person name="Pal S."/>
            <person name="Banerjee T.D."/>
            <person name="Roy A."/>
            <person name="Sar P."/>
            <person name="Kazy S.K."/>
        </authorList>
    </citation>
    <scope>NUCLEOTIDE SEQUENCE [LARGE SCALE GENOMIC DNA]</scope>
    <source>
        <strain evidence="1 2">DJ34</strain>
    </source>
</reference>